<protein>
    <submittedName>
        <fullName evidence="2">Uncharacterized protein</fullName>
    </submittedName>
</protein>
<feature type="compositionally biased region" description="Low complexity" evidence="1">
    <location>
        <begin position="192"/>
        <end position="204"/>
    </location>
</feature>
<sequence length="342" mass="39641">MAAVMHYRQDSLEMPHLDRGHRSVEPFDINELCRRLEAYRLETKMEQVRQRSRQLQDKRSSKMTYEPRYASRLSLLPGEPQRPTTSVGETKSRRQSRYISDSSDKSDKSDEDDRVDSGRSSQWVNPKSLLAARQQGMSSSEALHHITQQHTREDDEYTKARKNANRRSWLNREPSTRSSRSPHGDSRKSRRTPSPSKKSRPLSTAFDNFTMPDLRSLAPPVPRITEDEKKKNHRKSWRPQPADRNDWTQASQTCREDDAERETFLTRLARRKSVFPPKDAARQPSKTPAPAADKQGTKRPGTFTRHSADSAVSISAQKEKDKNQTSPKRRKSLFDLFRRNRS</sequence>
<dbReference type="AlphaFoldDB" id="A0A4U7AZP9"/>
<evidence type="ECO:0000313" key="2">
    <source>
        <dbReference type="EMBL" id="TKX20517.1"/>
    </source>
</evidence>
<organism evidence="2 3">
    <name type="scientific">Elsinoe australis</name>
    <dbReference type="NCBI Taxonomy" id="40998"/>
    <lineage>
        <taxon>Eukaryota</taxon>
        <taxon>Fungi</taxon>
        <taxon>Dikarya</taxon>
        <taxon>Ascomycota</taxon>
        <taxon>Pezizomycotina</taxon>
        <taxon>Dothideomycetes</taxon>
        <taxon>Dothideomycetidae</taxon>
        <taxon>Myriangiales</taxon>
        <taxon>Elsinoaceae</taxon>
        <taxon>Elsinoe</taxon>
    </lineage>
</organism>
<evidence type="ECO:0000313" key="3">
    <source>
        <dbReference type="Proteomes" id="UP000308133"/>
    </source>
</evidence>
<feature type="compositionally biased region" description="Basic and acidic residues" evidence="1">
    <location>
        <begin position="45"/>
        <end position="60"/>
    </location>
</feature>
<gene>
    <name evidence="2" type="ORF">C1H76_7327</name>
</gene>
<comment type="caution">
    <text evidence="2">The sequence shown here is derived from an EMBL/GenBank/DDBJ whole genome shotgun (WGS) entry which is preliminary data.</text>
</comment>
<feature type="region of interest" description="Disordered" evidence="1">
    <location>
        <begin position="45"/>
        <end position="342"/>
    </location>
</feature>
<feature type="compositionally biased region" description="Basic and acidic residues" evidence="1">
    <location>
        <begin position="150"/>
        <end position="159"/>
    </location>
</feature>
<feature type="compositionally biased region" description="Basic and acidic residues" evidence="1">
    <location>
        <begin position="332"/>
        <end position="342"/>
    </location>
</feature>
<dbReference type="EMBL" id="PTQR01000088">
    <property type="protein sequence ID" value="TKX20517.1"/>
    <property type="molecule type" value="Genomic_DNA"/>
</dbReference>
<accession>A0A4U7AZP9</accession>
<name>A0A4U7AZP9_9PEZI</name>
<feature type="compositionally biased region" description="Polar residues" evidence="1">
    <location>
        <begin position="135"/>
        <end position="149"/>
    </location>
</feature>
<reference evidence="2 3" key="1">
    <citation type="submission" date="2018-02" db="EMBL/GenBank/DDBJ databases">
        <title>Draft genome sequences of Elsinoe sp., causing black scab on jojoba.</title>
        <authorList>
            <person name="Stodart B."/>
            <person name="Jeffress S."/>
            <person name="Ash G."/>
            <person name="Arun Chinnappa K."/>
        </authorList>
    </citation>
    <scope>NUCLEOTIDE SEQUENCE [LARGE SCALE GENOMIC DNA]</scope>
    <source>
        <strain evidence="2 3">Hillstone_2</strain>
    </source>
</reference>
<feature type="compositionally biased region" description="Basic and acidic residues" evidence="1">
    <location>
        <begin position="254"/>
        <end position="264"/>
    </location>
</feature>
<proteinExistence type="predicted"/>
<dbReference type="Proteomes" id="UP000308133">
    <property type="component" value="Unassembled WGS sequence"/>
</dbReference>
<evidence type="ECO:0000256" key="1">
    <source>
        <dbReference type="SAM" id="MobiDB-lite"/>
    </source>
</evidence>